<organism evidence="1 2">
    <name type="scientific">Candidatus Desulfatibia vada</name>
    <dbReference type="NCBI Taxonomy" id="2841696"/>
    <lineage>
        <taxon>Bacteria</taxon>
        <taxon>Pseudomonadati</taxon>
        <taxon>Thermodesulfobacteriota</taxon>
        <taxon>Desulfobacteria</taxon>
        <taxon>Desulfobacterales</taxon>
        <taxon>Desulfobacterales incertae sedis</taxon>
        <taxon>Candidatus Desulfatibia</taxon>
    </lineage>
</organism>
<name>A0A8J6TPY9_9BACT</name>
<dbReference type="AlphaFoldDB" id="A0A8J6TPY9"/>
<dbReference type="Proteomes" id="UP000605201">
    <property type="component" value="Unassembled WGS sequence"/>
</dbReference>
<feature type="non-terminal residue" evidence="1">
    <location>
        <position position="402"/>
    </location>
</feature>
<evidence type="ECO:0000313" key="1">
    <source>
        <dbReference type="EMBL" id="MBC8431468.1"/>
    </source>
</evidence>
<evidence type="ECO:0000313" key="2">
    <source>
        <dbReference type="Proteomes" id="UP000605201"/>
    </source>
</evidence>
<comment type="caution">
    <text evidence="1">The sequence shown here is derived from an EMBL/GenBank/DDBJ whole genome shotgun (WGS) entry which is preliminary data.</text>
</comment>
<accession>A0A8J6TPY9</accession>
<protein>
    <recommendedName>
        <fullName evidence="3">DUF3987 domain-containing protein</fullName>
    </recommendedName>
</protein>
<evidence type="ECO:0008006" key="3">
    <source>
        <dbReference type="Google" id="ProtNLM"/>
    </source>
</evidence>
<gene>
    <name evidence="1" type="ORF">H8D96_06070</name>
</gene>
<sequence>MGITEHKDGTQISFSENNLSLSFPFEVVKGAAGYFSKSYSAQMEVPLQFFFLSYLTCLGNMLSHKVKLRSVLKVQPRLYTVLVGESASDKKSTAIDKAVEHFEENVLVFHTALGLGSAEGLQRVFKRAFKNPENKDKPNASVLLAFDEFKAFVSKCKIRNSVLLECVNTLFEANRYENHTQEKSVMVDGQLSLLGASTIQTYERIYTAEFTDIGFPNRIFLVIGTATTSHSLPGEIPPQKIKVMSANLGAIIGFVKDGITYDIEPPAWEYYDNWYVNVHRKSVHSKRLDGYCLRLMMLLAINSLRPIIDLQIVKDAIALCNWQLEIRKIYDPIDADNNIAAMEERIRRVLKLRGPLKDYELKQYTQAHRMGLWLYDKAKKNLMIASEVGLSNKNNVYFIVED</sequence>
<reference evidence="1 2" key="1">
    <citation type="submission" date="2020-08" db="EMBL/GenBank/DDBJ databases">
        <title>Bridging the membrane lipid divide: bacteria of the FCB group superphylum have the potential to synthesize archaeal ether lipids.</title>
        <authorList>
            <person name="Villanueva L."/>
            <person name="Von Meijenfeldt F.A.B."/>
            <person name="Westbye A.B."/>
            <person name="Yadav S."/>
            <person name="Hopmans E.C."/>
            <person name="Dutilh B.E."/>
            <person name="Sinninghe Damste J.S."/>
        </authorList>
    </citation>
    <scope>NUCLEOTIDE SEQUENCE [LARGE SCALE GENOMIC DNA]</scope>
    <source>
        <strain evidence="1">NIOZ-UU17</strain>
    </source>
</reference>
<dbReference type="EMBL" id="JACNIG010000144">
    <property type="protein sequence ID" value="MBC8431468.1"/>
    <property type="molecule type" value="Genomic_DNA"/>
</dbReference>
<proteinExistence type="predicted"/>